<gene>
    <name evidence="3" type="ORF">M378DRAFT_7288</name>
</gene>
<feature type="region of interest" description="Disordered" evidence="2">
    <location>
        <begin position="271"/>
        <end position="312"/>
    </location>
</feature>
<feature type="region of interest" description="Disordered" evidence="2">
    <location>
        <begin position="640"/>
        <end position="682"/>
    </location>
</feature>
<dbReference type="Proteomes" id="UP000054549">
    <property type="component" value="Unassembled WGS sequence"/>
</dbReference>
<reference evidence="3 4" key="1">
    <citation type="submission" date="2014-04" db="EMBL/GenBank/DDBJ databases">
        <title>Evolutionary Origins and Diversification of the Mycorrhizal Mutualists.</title>
        <authorList>
            <consortium name="DOE Joint Genome Institute"/>
            <consortium name="Mycorrhizal Genomics Consortium"/>
            <person name="Kohler A."/>
            <person name="Kuo A."/>
            <person name="Nagy L.G."/>
            <person name="Floudas D."/>
            <person name="Copeland A."/>
            <person name="Barry K.W."/>
            <person name="Cichocki N."/>
            <person name="Veneault-Fourrey C."/>
            <person name="LaButti K."/>
            <person name="Lindquist E.A."/>
            <person name="Lipzen A."/>
            <person name="Lundell T."/>
            <person name="Morin E."/>
            <person name="Murat C."/>
            <person name="Riley R."/>
            <person name="Ohm R."/>
            <person name="Sun H."/>
            <person name="Tunlid A."/>
            <person name="Henrissat B."/>
            <person name="Grigoriev I.V."/>
            <person name="Hibbett D.S."/>
            <person name="Martin F."/>
        </authorList>
    </citation>
    <scope>NUCLEOTIDE SEQUENCE [LARGE SCALE GENOMIC DNA]</scope>
    <source>
        <strain evidence="3 4">Koide BX008</strain>
    </source>
</reference>
<feature type="region of interest" description="Disordered" evidence="2">
    <location>
        <begin position="1"/>
        <end position="111"/>
    </location>
</feature>
<organism evidence="3 4">
    <name type="scientific">Amanita muscaria (strain Koide BX008)</name>
    <dbReference type="NCBI Taxonomy" id="946122"/>
    <lineage>
        <taxon>Eukaryota</taxon>
        <taxon>Fungi</taxon>
        <taxon>Dikarya</taxon>
        <taxon>Basidiomycota</taxon>
        <taxon>Agaricomycotina</taxon>
        <taxon>Agaricomycetes</taxon>
        <taxon>Agaricomycetidae</taxon>
        <taxon>Agaricales</taxon>
        <taxon>Pluteineae</taxon>
        <taxon>Amanitaceae</taxon>
        <taxon>Amanita</taxon>
    </lineage>
</organism>
<keyword evidence="1" id="KW-0175">Coiled coil</keyword>
<dbReference type="EMBL" id="KN818224">
    <property type="protein sequence ID" value="KIL70445.1"/>
    <property type="molecule type" value="Genomic_DNA"/>
</dbReference>
<evidence type="ECO:0000256" key="1">
    <source>
        <dbReference type="SAM" id="Coils"/>
    </source>
</evidence>
<feature type="compositionally biased region" description="Polar residues" evidence="2">
    <location>
        <begin position="15"/>
        <end position="24"/>
    </location>
</feature>
<proteinExistence type="predicted"/>
<feature type="coiled-coil region" evidence="1">
    <location>
        <begin position="232"/>
        <end position="263"/>
    </location>
</feature>
<evidence type="ECO:0000256" key="2">
    <source>
        <dbReference type="SAM" id="MobiDB-lite"/>
    </source>
</evidence>
<feature type="region of interest" description="Disordered" evidence="2">
    <location>
        <begin position="533"/>
        <end position="579"/>
    </location>
</feature>
<dbReference type="HOGENOM" id="CLU_011022_0_0_1"/>
<feature type="compositionally biased region" description="Polar residues" evidence="2">
    <location>
        <begin position="296"/>
        <end position="312"/>
    </location>
</feature>
<feature type="compositionally biased region" description="Polar residues" evidence="2">
    <location>
        <begin position="673"/>
        <end position="682"/>
    </location>
</feature>
<dbReference type="STRING" id="946122.A0A0C2T3J1"/>
<feature type="compositionally biased region" description="Acidic residues" evidence="2">
    <location>
        <begin position="66"/>
        <end position="76"/>
    </location>
</feature>
<evidence type="ECO:0000313" key="4">
    <source>
        <dbReference type="Proteomes" id="UP000054549"/>
    </source>
</evidence>
<accession>A0A0C2T3J1</accession>
<feature type="compositionally biased region" description="Low complexity" evidence="2">
    <location>
        <begin position="400"/>
        <end position="415"/>
    </location>
</feature>
<dbReference type="AlphaFoldDB" id="A0A0C2T3J1"/>
<feature type="compositionally biased region" description="Polar residues" evidence="2">
    <location>
        <begin position="554"/>
        <end position="579"/>
    </location>
</feature>
<dbReference type="InParanoid" id="A0A0C2T3J1"/>
<sequence>MKPSRKTHKDRYSITHLSSETTATLPEYVPASTTTPWQPPRHSRSQQHARTLLLEQLSDQPPEYPDSADEADEETDSVSSETYDGDNVQVQGRPLLLPPHPPGGGASGAAAFIPATRSPRHHGKRISLSTSPPDHYPSSYHHYTHHRHRQFYNSNRPYLHHSRKFRSTAALPYPSPTEDPYLDSLLERSVHALEMSNTLLQSSIPTRTSSSAPKTPSYESRWVVDEEEEVRMDKFEERANGLTKRHEERREQWVDDLEKIKRDVEGLFGEDEDERWEGSSTGRRRQRRHEGRETDVSQSLPASSSRRPSQLDLQETASRLTYSPQCHSRLISPAPGALTHYIAAPAPESELSILGTRVTTPASLSTVSLHSALVMPQVTDRLPEPTTPAYNMLASFVHRTPPATSSTPSSFTTPSVFGSLLPKLRPRASSSSGTEKDRRSSIDKLRSTTSDRLHGHRPMTPPAEVSTSSSSDDLIAKQTVMSLRKILDEQPARPTKKKYKPPAFMPITPAPAPQASTSNATASVSRLFTKAIHTSSTRPPSPPRHSALKHGPGSRSSISAMQQIQPTPSTSSEVGSGISTNWPDISWTKSSLMKAQFGMLPEILNAGVAKAFGATSMTASGSNSATSSGQSTPKRISFAELPEVERPQGNSLRFQEKQQARKKRRRSKGLSVVSGNDENGTGATLVDAMESGSPLIGGGWWSGWLGGDGGGGLAGMGGGNAGMYVSRMEDRVSRPWSGVDRPGIGFGDWAV</sequence>
<evidence type="ECO:0000313" key="3">
    <source>
        <dbReference type="EMBL" id="KIL70445.1"/>
    </source>
</evidence>
<feature type="region of interest" description="Disordered" evidence="2">
    <location>
        <begin position="400"/>
        <end position="473"/>
    </location>
</feature>
<dbReference type="OrthoDB" id="3254377at2759"/>
<name>A0A0C2T3J1_AMAMK</name>
<protein>
    <submittedName>
        <fullName evidence="3">Uncharacterized protein</fullName>
    </submittedName>
</protein>
<feature type="compositionally biased region" description="Basic and acidic residues" evidence="2">
    <location>
        <begin position="434"/>
        <end position="453"/>
    </location>
</feature>
<keyword evidence="4" id="KW-1185">Reference proteome</keyword>